<dbReference type="EMBL" id="NXLU01000002">
    <property type="protein sequence ID" value="RDU69459.1"/>
    <property type="molecule type" value="Genomic_DNA"/>
</dbReference>
<feature type="transmembrane region" description="Helical" evidence="4">
    <location>
        <begin position="68"/>
        <end position="86"/>
    </location>
</feature>
<dbReference type="Pfam" id="PF08245">
    <property type="entry name" value="Mur_ligase_M"/>
    <property type="match status" value="1"/>
</dbReference>
<feature type="transmembrane region" description="Helical" evidence="4">
    <location>
        <begin position="43"/>
        <end position="62"/>
    </location>
</feature>
<reference evidence="6 7" key="1">
    <citation type="submission" date="2018-04" db="EMBL/GenBank/DDBJ databases">
        <title>Novel Campyloabacter and Helicobacter Species and Strains.</title>
        <authorList>
            <person name="Mannion A.J."/>
            <person name="Shen Z."/>
            <person name="Fox J.G."/>
        </authorList>
    </citation>
    <scope>NUCLEOTIDE SEQUENCE [LARGE SCALE GENOMIC DNA]</scope>
    <source>
        <strain evidence="6 7">ATCC 700242</strain>
    </source>
</reference>
<dbReference type="PANTHER" id="PTHR43024:SF1">
    <property type="entry name" value="UDP-N-ACETYLMURAMOYL-TRIPEPTIDE--D-ALANYL-D-ALANINE LIGASE"/>
    <property type="match status" value="1"/>
</dbReference>
<feature type="transmembrane region" description="Helical" evidence="4">
    <location>
        <begin position="123"/>
        <end position="145"/>
    </location>
</feature>
<feature type="domain" description="Mur ligase central" evidence="5">
    <location>
        <begin position="167"/>
        <end position="343"/>
    </location>
</feature>
<dbReference type="GO" id="GO:0005524">
    <property type="term" value="F:ATP binding"/>
    <property type="evidence" value="ECO:0007669"/>
    <property type="project" value="UniProtKB-KW"/>
</dbReference>
<proteinExistence type="predicted"/>
<dbReference type="Gene3D" id="3.40.1190.10">
    <property type="entry name" value="Mur-like, catalytic domain"/>
    <property type="match status" value="1"/>
</dbReference>
<dbReference type="Proteomes" id="UP000257067">
    <property type="component" value="Unassembled WGS sequence"/>
</dbReference>
<dbReference type="InterPro" id="IPR051046">
    <property type="entry name" value="MurCDEF_CellWall_CoF430Synth"/>
</dbReference>
<keyword evidence="3" id="KW-0067">ATP-binding</keyword>
<keyword evidence="4" id="KW-0812">Transmembrane</keyword>
<dbReference type="InterPro" id="IPR036615">
    <property type="entry name" value="Mur_ligase_C_dom_sf"/>
</dbReference>
<keyword evidence="1" id="KW-0436">Ligase</keyword>
<dbReference type="PANTHER" id="PTHR43024">
    <property type="entry name" value="UDP-N-ACETYLMURAMOYL-TRIPEPTIDE--D-ALANYL-D-ALANINE LIGASE"/>
    <property type="match status" value="1"/>
</dbReference>
<dbReference type="SUPFAM" id="SSF53623">
    <property type="entry name" value="MurD-like peptide ligases, catalytic domain"/>
    <property type="match status" value="1"/>
</dbReference>
<keyword evidence="7" id="KW-1185">Reference proteome</keyword>
<gene>
    <name evidence="6" type="ORF">CQA62_02080</name>
</gene>
<keyword evidence="4" id="KW-1133">Transmembrane helix</keyword>
<evidence type="ECO:0000313" key="7">
    <source>
        <dbReference type="Proteomes" id="UP000257067"/>
    </source>
</evidence>
<keyword evidence="2" id="KW-0547">Nucleotide-binding</keyword>
<protein>
    <submittedName>
        <fullName evidence="6">UDP-MurNac-pentapeptide presynthetase MurF</fullName>
    </submittedName>
</protein>
<name>A0A3D8IVZ7_9HELI</name>
<organism evidence="6 7">
    <name type="scientific">Helicobacter cholecystus</name>
    <dbReference type="NCBI Taxonomy" id="45498"/>
    <lineage>
        <taxon>Bacteria</taxon>
        <taxon>Pseudomonadati</taxon>
        <taxon>Campylobacterota</taxon>
        <taxon>Epsilonproteobacteria</taxon>
        <taxon>Campylobacterales</taxon>
        <taxon>Helicobacteraceae</taxon>
        <taxon>Helicobacter</taxon>
    </lineage>
</organism>
<feature type="transmembrane region" description="Helical" evidence="4">
    <location>
        <begin position="6"/>
        <end position="23"/>
    </location>
</feature>
<evidence type="ECO:0000256" key="1">
    <source>
        <dbReference type="ARBA" id="ARBA00022598"/>
    </source>
</evidence>
<dbReference type="SUPFAM" id="SSF53244">
    <property type="entry name" value="MurD-like peptide ligases, peptide-binding domain"/>
    <property type="match status" value="1"/>
</dbReference>
<evidence type="ECO:0000256" key="3">
    <source>
        <dbReference type="ARBA" id="ARBA00022840"/>
    </source>
</evidence>
<comment type="caution">
    <text evidence="6">The sequence shown here is derived from an EMBL/GenBank/DDBJ whole genome shotgun (WGS) entry which is preliminary data.</text>
</comment>
<dbReference type="AlphaFoldDB" id="A0A3D8IVZ7"/>
<dbReference type="InterPro" id="IPR013221">
    <property type="entry name" value="Mur_ligase_cen"/>
</dbReference>
<dbReference type="OrthoDB" id="9801978at2"/>
<accession>A0A3D8IVZ7</accession>
<dbReference type="RefSeq" id="WP_104724589.1">
    <property type="nucleotide sequence ID" value="NZ_FZNE01000003.1"/>
</dbReference>
<evidence type="ECO:0000256" key="4">
    <source>
        <dbReference type="SAM" id="Phobius"/>
    </source>
</evidence>
<evidence type="ECO:0000259" key="5">
    <source>
        <dbReference type="Pfam" id="PF08245"/>
    </source>
</evidence>
<evidence type="ECO:0000313" key="6">
    <source>
        <dbReference type="EMBL" id="RDU69459.1"/>
    </source>
</evidence>
<sequence length="485" mass="55558">MIDAVLLNALDVLFLLSLGYYLITNLQWYNYSLYRVISKHHKWRWHILYFFAPIALFILFNLLGYGGFFYLFCLFIYIPLLFFWAKKLDKPLKWTGRVFRFYGIYLLFILLDVVLQMAYGKNIYSYFIALAFALLISNLFEYFLLNRYKKIASEKIASMPHCKIILITASYGKTSIKNYLTQILKSRYMVHSTPRSVNTLVGIIADINTQLDYRSEFYIVEAGARQKGDIAQIAQFLNPQYVIIGKIGEQHLEYFKSLENIIETKFEALQSNRLRHALVESSNPIPQYALNRVQKAPTGIRNIIATLNGTKFELEIDGEYREFQTPVLGTFNAYNIALAILMAKKVGMSLSEIVTKVKKLNGVEHRLYKSEVNGRVILDDSFNGNLEGMLEAIRISSEHQGRKIIVTPGIVESTQEANTQLAHEISKVFDIAIITGELNCKTLSTAITRSKKILLKEKSMLENTLKATVKDGDLILFANDAPSYI</sequence>
<dbReference type="GO" id="GO:0016881">
    <property type="term" value="F:acid-amino acid ligase activity"/>
    <property type="evidence" value="ECO:0007669"/>
    <property type="project" value="InterPro"/>
</dbReference>
<keyword evidence="4" id="KW-0472">Membrane</keyword>
<evidence type="ECO:0000256" key="2">
    <source>
        <dbReference type="ARBA" id="ARBA00022741"/>
    </source>
</evidence>
<feature type="transmembrane region" description="Helical" evidence="4">
    <location>
        <begin position="98"/>
        <end position="117"/>
    </location>
</feature>
<dbReference type="InterPro" id="IPR036565">
    <property type="entry name" value="Mur-like_cat_sf"/>
</dbReference>
<dbReference type="Gene3D" id="3.90.190.20">
    <property type="entry name" value="Mur ligase, C-terminal domain"/>
    <property type="match status" value="1"/>
</dbReference>